<comment type="caution">
    <text evidence="2">The sequence shown here is derived from an EMBL/GenBank/DDBJ whole genome shotgun (WGS) entry which is preliminary data.</text>
</comment>
<dbReference type="VEuPathDB" id="TriTrypDB:TcCLB.509171.80"/>
<dbReference type="VEuPathDB" id="TriTrypDB:TcCL_ESM12049"/>
<dbReference type="VEuPathDB" id="TriTrypDB:C3747_138g9"/>
<feature type="region of interest" description="Disordered" evidence="1">
    <location>
        <begin position="1"/>
        <end position="83"/>
    </location>
</feature>
<proteinExistence type="predicted"/>
<feature type="compositionally biased region" description="Low complexity" evidence="1">
    <location>
        <begin position="302"/>
        <end position="315"/>
    </location>
</feature>
<feature type="compositionally biased region" description="Low complexity" evidence="1">
    <location>
        <begin position="213"/>
        <end position="222"/>
    </location>
</feature>
<dbReference type="OrthoDB" id="267465at2759"/>
<dbReference type="Proteomes" id="UP000246078">
    <property type="component" value="Unassembled WGS sequence"/>
</dbReference>
<evidence type="ECO:0000313" key="2">
    <source>
        <dbReference type="EMBL" id="PWV05052.1"/>
    </source>
</evidence>
<evidence type="ECO:0000256" key="1">
    <source>
        <dbReference type="SAM" id="MobiDB-lite"/>
    </source>
</evidence>
<feature type="compositionally biased region" description="Pro residues" evidence="1">
    <location>
        <begin position="70"/>
        <end position="80"/>
    </location>
</feature>
<dbReference type="AlphaFoldDB" id="A0A2V2W8Q5"/>
<dbReference type="VEuPathDB" id="TriTrypDB:C4B63_18g60"/>
<dbReference type="VEuPathDB" id="TriTrypDB:ECC02_000309"/>
<feature type="compositionally biased region" description="Low complexity" evidence="1">
    <location>
        <begin position="58"/>
        <end position="69"/>
    </location>
</feature>
<dbReference type="VEuPathDB" id="TriTrypDB:TcYC6_0096810"/>
<feature type="compositionally biased region" description="Acidic residues" evidence="1">
    <location>
        <begin position="232"/>
        <end position="250"/>
    </location>
</feature>
<evidence type="ECO:0000313" key="3">
    <source>
        <dbReference type="Proteomes" id="UP000246078"/>
    </source>
</evidence>
<dbReference type="VEuPathDB" id="TriTrypDB:Tc_MARK_1936"/>
<feature type="region of interest" description="Disordered" evidence="1">
    <location>
        <begin position="205"/>
        <end position="316"/>
    </location>
</feature>
<sequence>MGSRRRAKRPSSAATEVAEKKVDEEANTKEAETTTLSPKVSEHPASESNVEQPPAVPLPAAEEPEAPALAPAPAPAPAPKPSRRALQRLRGWEPVIKPPEGMAALPASPVVPTADVVWLDNSRRVTLIPNSGGGVHTRRGAANLAAVSPPTSYFVCTRDPLIKLVRAGTQSVHVITSLPPGGDPCSILDNVPSVGSFAQRSGEAVTRGSNITSSFSSPSCFSRPREGLNGDSEGEGGEETGMGDEEELEEANGTNADARAASCRTQPPNKVDASTNSVEYGGTEADVGKGKKNATSKKSGNATPAATPAATAPPTRIGVLSPAQAMLPPPYRRMRRLKRKLHITEETPAFAIHSELRDKMPQLFPKAPFSTEEDVLRSTIDWRDDMTLMYTRLLWEFAPDEFLKRALQNQQQNDNEDIKKPKLTENLLPLHSLEEQEA</sequence>
<reference evidence="2 3" key="1">
    <citation type="journal article" date="2018" name="Microb. Genom.">
        <title>Expanding an expanded genome: long-read sequencing of Trypanosoma cruzi.</title>
        <authorList>
            <person name="Berna L."/>
            <person name="Rodriguez M."/>
            <person name="Chiribao M.L."/>
            <person name="Parodi-Talice A."/>
            <person name="Pita S."/>
            <person name="Rijo G."/>
            <person name="Alvarez-Valin F."/>
            <person name="Robello C."/>
        </authorList>
    </citation>
    <scope>NUCLEOTIDE SEQUENCE [LARGE SCALE GENOMIC DNA]</scope>
    <source>
        <strain evidence="2 3">TCC</strain>
    </source>
</reference>
<accession>A0A2V2W8Q5</accession>
<protein>
    <submittedName>
        <fullName evidence="2">Uncharacterized protein</fullName>
    </submittedName>
</protein>
<feature type="region of interest" description="Disordered" evidence="1">
    <location>
        <begin position="409"/>
        <end position="438"/>
    </location>
</feature>
<gene>
    <name evidence="2" type="ORF">C3747_138g9</name>
</gene>
<dbReference type="VEuPathDB" id="TriTrypDB:TcBrA4_0029240"/>
<dbReference type="EMBL" id="PRFC01000138">
    <property type="protein sequence ID" value="PWV05052.1"/>
    <property type="molecule type" value="Genomic_DNA"/>
</dbReference>
<name>A0A2V2W8Q5_TRYCR</name>
<dbReference type="VEuPathDB" id="TriTrypDB:TcCLB.507023.240"/>
<dbReference type="VEuPathDB" id="TriTrypDB:TcG_02279"/>
<feature type="compositionally biased region" description="Basic and acidic residues" evidence="1">
    <location>
        <begin position="17"/>
        <end position="32"/>
    </location>
</feature>
<organism evidence="2 3">
    <name type="scientific">Trypanosoma cruzi</name>
    <dbReference type="NCBI Taxonomy" id="5693"/>
    <lineage>
        <taxon>Eukaryota</taxon>
        <taxon>Discoba</taxon>
        <taxon>Euglenozoa</taxon>
        <taxon>Kinetoplastea</taxon>
        <taxon>Metakinetoplastina</taxon>
        <taxon>Trypanosomatida</taxon>
        <taxon>Trypanosomatidae</taxon>
        <taxon>Trypanosoma</taxon>
        <taxon>Schizotrypanum</taxon>
    </lineage>
</organism>
<feature type="compositionally biased region" description="Polar residues" evidence="1">
    <location>
        <begin position="263"/>
        <end position="278"/>
    </location>
</feature>
<dbReference type="VEuPathDB" id="TriTrypDB:BCY84_01001"/>
<dbReference type="VEuPathDB" id="TriTrypDB:TCDM_01409"/>